<evidence type="ECO:0000256" key="5">
    <source>
        <dbReference type="ARBA" id="ARBA00022989"/>
    </source>
</evidence>
<comment type="subcellular location">
    <subcellularLocation>
        <location evidence="1">Cell membrane</location>
        <topology evidence="1">Multi-pass membrane protein</topology>
    </subcellularLocation>
</comment>
<sequence>MKIFKKDVMVLIVLLLYAAVSVLDIFNDGNGILQLMLALLSSFVVFYMPLLSFKPKKLVNAVLLMANIALLVITYINFRVLLVNILFLSYLIWNLITEKLIQYKFLLPFTLLVSYVSVYGASFLEFSIPLFIIVFYPIYVLGFITNRHNMVKTKKVWGFTIFNILFSGLALIAIMYKALGKSVLRSLLFLNIENLGTVTAIYLPFLAVFLAWFAASFNLLLYLPLQKFQKSKKSFEFTVYISTVYRFIMFFVVVVLSVFICEFSIRQSFLTTLHDILEPNLIFNIIFLSGIYLSLISLIGKGISNVIIALVTVFLTLANYIKFTYFEEPFYPWDIYLIKNLFGISKEYLNATFVITALVAFVAIVLLIIHFRSNVLKYLKPKISLALIPFGAVLFLFSMNVLDHSSLSTQIGIQKSWYIGRSEILANGMLAQNYYYLYDLDKYLNPKPKGYNQDKILAVDKKYEMPADQATSTTKTKLHEKPNVVVIMSESYWDLSKLSGIKFNKDITENVHKYQKGQLAPPAIGGGTANTEFEALTGMSMYFMSPGIITYNAYLRTETPSIASVFKDNGYNTTAIHPNSGWFYNRDKVYPYFGFDKFIDVTGFNMETEAKGPHISDNALVNKILSELNSSDKPSFIFAVSMENHDPFDNKYKDYEFDVTVESDQLDATQKEIIRGYAQGIYDADQALGRLIDELSKSDKPTLLYFFGDHAPRLGTLDEYYKVYDKLAVENKSETEQKLGELRYYTTPFVTWSNYTELRSFSKIISPSHISYEILKDAGVKYPNYFNILAQLENNYPIMHQKGMDLINPDDELVQDYQLIQYDILFGNQYLKDIWNK</sequence>
<keyword evidence="6" id="KW-0472">Membrane</keyword>
<keyword evidence="9" id="KW-1185">Reference proteome</keyword>
<dbReference type="PANTHER" id="PTHR47371">
    <property type="entry name" value="LIPOTEICHOIC ACID SYNTHASE"/>
    <property type="match status" value="1"/>
</dbReference>
<dbReference type="GO" id="GO:0016740">
    <property type="term" value="F:transferase activity"/>
    <property type="evidence" value="ECO:0007669"/>
    <property type="project" value="UniProtKB-KW"/>
</dbReference>
<dbReference type="PANTHER" id="PTHR47371:SF3">
    <property type="entry name" value="PHOSPHOGLYCEROL TRANSFERASE I"/>
    <property type="match status" value="1"/>
</dbReference>
<proteinExistence type="predicted"/>
<dbReference type="Gene3D" id="3.40.720.10">
    <property type="entry name" value="Alkaline Phosphatase, subunit A"/>
    <property type="match status" value="1"/>
</dbReference>
<keyword evidence="5" id="KW-1133">Transmembrane helix</keyword>
<keyword evidence="3" id="KW-1003">Cell membrane</keyword>
<keyword evidence="8" id="KW-0378">Hydrolase</keyword>
<dbReference type="RefSeq" id="WP_137698894.1">
    <property type="nucleotide sequence ID" value="NZ_CP061336.1"/>
</dbReference>
<dbReference type="GO" id="GO:0005886">
    <property type="term" value="C:plasma membrane"/>
    <property type="evidence" value="ECO:0007669"/>
    <property type="project" value="UniProtKB-SubCell"/>
</dbReference>
<accession>A0A4U7JAE8</accession>
<evidence type="ECO:0000313" key="9">
    <source>
        <dbReference type="Proteomes" id="UP000306409"/>
    </source>
</evidence>
<keyword evidence="8" id="KW-0808">Transferase</keyword>
<protein>
    <submittedName>
        <fullName evidence="8">Sulfatase-like hydrolase/transferase</fullName>
    </submittedName>
</protein>
<feature type="domain" description="Sulfatase N-terminal" evidence="7">
    <location>
        <begin position="482"/>
        <end position="779"/>
    </location>
</feature>
<dbReference type="InterPro" id="IPR050448">
    <property type="entry name" value="OpgB/LTA_synthase_biosynth"/>
</dbReference>
<dbReference type="InterPro" id="IPR000917">
    <property type="entry name" value="Sulfatase_N"/>
</dbReference>
<evidence type="ECO:0000256" key="2">
    <source>
        <dbReference type="ARBA" id="ARBA00004936"/>
    </source>
</evidence>
<evidence type="ECO:0000259" key="7">
    <source>
        <dbReference type="Pfam" id="PF00884"/>
    </source>
</evidence>
<dbReference type="KEGG" id="rher:EHE19_018430"/>
<name>A0A4U7JAE8_9FIRM</name>
<dbReference type="CDD" id="cd16015">
    <property type="entry name" value="LTA_synthase"/>
    <property type="match status" value="1"/>
</dbReference>
<organism evidence="8 9">
    <name type="scientific">Ruminiclostridium herbifermentans</name>
    <dbReference type="NCBI Taxonomy" id="2488810"/>
    <lineage>
        <taxon>Bacteria</taxon>
        <taxon>Bacillati</taxon>
        <taxon>Bacillota</taxon>
        <taxon>Clostridia</taxon>
        <taxon>Eubacteriales</taxon>
        <taxon>Oscillospiraceae</taxon>
        <taxon>Ruminiclostridium</taxon>
    </lineage>
</organism>
<reference evidence="8 9" key="1">
    <citation type="submission" date="2020-09" db="EMBL/GenBank/DDBJ databases">
        <title>Characterization and genome sequencing of Ruminiclostridium sp. nov. MA18.</title>
        <authorList>
            <person name="Rettenmaier R."/>
            <person name="Kowollik M.-L."/>
            <person name="Liebl W."/>
            <person name="Zverlov V."/>
        </authorList>
    </citation>
    <scope>NUCLEOTIDE SEQUENCE [LARGE SCALE GENOMIC DNA]</scope>
    <source>
        <strain evidence="8 9">MA18</strain>
    </source>
</reference>
<evidence type="ECO:0000313" key="8">
    <source>
        <dbReference type="EMBL" id="QNU66784.1"/>
    </source>
</evidence>
<dbReference type="EMBL" id="CP061336">
    <property type="protein sequence ID" value="QNU66784.1"/>
    <property type="molecule type" value="Genomic_DNA"/>
</dbReference>
<evidence type="ECO:0000256" key="3">
    <source>
        <dbReference type="ARBA" id="ARBA00022475"/>
    </source>
</evidence>
<dbReference type="OrthoDB" id="243547at2"/>
<dbReference type="SUPFAM" id="SSF53649">
    <property type="entry name" value="Alkaline phosphatase-like"/>
    <property type="match status" value="1"/>
</dbReference>
<evidence type="ECO:0000256" key="4">
    <source>
        <dbReference type="ARBA" id="ARBA00022692"/>
    </source>
</evidence>
<comment type="pathway">
    <text evidence="2">Cell wall biogenesis; lipoteichoic acid biosynthesis.</text>
</comment>
<dbReference type="Pfam" id="PF00884">
    <property type="entry name" value="Sulfatase"/>
    <property type="match status" value="1"/>
</dbReference>
<evidence type="ECO:0000256" key="1">
    <source>
        <dbReference type="ARBA" id="ARBA00004651"/>
    </source>
</evidence>
<dbReference type="Proteomes" id="UP000306409">
    <property type="component" value="Chromosome"/>
</dbReference>
<dbReference type="AlphaFoldDB" id="A0A4U7JAE8"/>
<evidence type="ECO:0000256" key="6">
    <source>
        <dbReference type="ARBA" id="ARBA00023136"/>
    </source>
</evidence>
<gene>
    <name evidence="8" type="ORF">EHE19_018430</name>
</gene>
<keyword evidence="4" id="KW-0812">Transmembrane</keyword>
<dbReference type="InterPro" id="IPR017850">
    <property type="entry name" value="Alkaline_phosphatase_core_sf"/>
</dbReference>
<dbReference type="GO" id="GO:0016787">
    <property type="term" value="F:hydrolase activity"/>
    <property type="evidence" value="ECO:0007669"/>
    <property type="project" value="UniProtKB-KW"/>
</dbReference>